<dbReference type="InterPro" id="IPR028081">
    <property type="entry name" value="Leu-bd"/>
</dbReference>
<dbReference type="Pfam" id="PF13458">
    <property type="entry name" value="Peripla_BP_6"/>
    <property type="match status" value="1"/>
</dbReference>
<dbReference type="NCBIfam" id="TIGR03863">
    <property type="entry name" value="PQQ_ABC_bind"/>
    <property type="match status" value="1"/>
</dbReference>
<proteinExistence type="inferred from homology"/>
<dbReference type="Gene3D" id="3.40.50.2300">
    <property type="match status" value="2"/>
</dbReference>
<name>A0A4R1GNW4_9GAMM</name>
<dbReference type="PANTHER" id="PTHR30483:SF6">
    <property type="entry name" value="PERIPLASMIC BINDING PROTEIN OF ABC TRANSPORTER FOR NATURAL AMINO ACIDS"/>
    <property type="match status" value="1"/>
</dbReference>
<keyword evidence="2" id="KW-0732">Signal</keyword>
<organism evidence="4 5">
    <name type="scientific">Marinobacterium mangrovicola</name>
    <dbReference type="NCBI Taxonomy" id="1476959"/>
    <lineage>
        <taxon>Bacteria</taxon>
        <taxon>Pseudomonadati</taxon>
        <taxon>Pseudomonadota</taxon>
        <taxon>Gammaproteobacteria</taxon>
        <taxon>Oceanospirillales</taxon>
        <taxon>Oceanospirillaceae</taxon>
        <taxon>Marinobacterium</taxon>
    </lineage>
</organism>
<protein>
    <submittedName>
        <fullName evidence="4">Amino acid/amide ABC transporter substrate-binding protein (HAAT family)</fullName>
    </submittedName>
</protein>
<feature type="domain" description="Leucine-binding protein" evidence="3">
    <location>
        <begin position="85"/>
        <end position="240"/>
    </location>
</feature>
<evidence type="ECO:0000259" key="3">
    <source>
        <dbReference type="Pfam" id="PF13458"/>
    </source>
</evidence>
<evidence type="ECO:0000313" key="4">
    <source>
        <dbReference type="EMBL" id="TCK08960.1"/>
    </source>
</evidence>
<dbReference type="CDD" id="cd06268">
    <property type="entry name" value="PBP1_ABC_transporter_LIVBP-like"/>
    <property type="match status" value="1"/>
</dbReference>
<evidence type="ECO:0000256" key="2">
    <source>
        <dbReference type="ARBA" id="ARBA00022729"/>
    </source>
</evidence>
<gene>
    <name evidence="4" type="ORF">CLV83_1056</name>
</gene>
<comment type="similarity">
    <text evidence="1">Belongs to the leucine-binding protein family.</text>
</comment>
<dbReference type="PANTHER" id="PTHR30483">
    <property type="entry name" value="LEUCINE-SPECIFIC-BINDING PROTEIN"/>
    <property type="match status" value="1"/>
</dbReference>
<dbReference type="EMBL" id="SMFU01000007">
    <property type="protein sequence ID" value="TCK08960.1"/>
    <property type="molecule type" value="Genomic_DNA"/>
</dbReference>
<evidence type="ECO:0000313" key="5">
    <source>
        <dbReference type="Proteomes" id="UP000294546"/>
    </source>
</evidence>
<evidence type="ECO:0000256" key="1">
    <source>
        <dbReference type="ARBA" id="ARBA00010062"/>
    </source>
</evidence>
<accession>A0A4R1GNW4</accession>
<dbReference type="SUPFAM" id="SSF53822">
    <property type="entry name" value="Periplasmic binding protein-like I"/>
    <property type="match status" value="1"/>
</dbReference>
<dbReference type="InterPro" id="IPR028082">
    <property type="entry name" value="Peripla_BP_I"/>
</dbReference>
<keyword evidence="5" id="KW-1185">Reference proteome</keyword>
<dbReference type="AlphaFoldDB" id="A0A4R1GNW4"/>
<comment type="caution">
    <text evidence="4">The sequence shown here is derived from an EMBL/GenBank/DDBJ whole genome shotgun (WGS) entry which is preliminary data.</text>
</comment>
<reference evidence="4 5" key="1">
    <citation type="submission" date="2019-03" db="EMBL/GenBank/DDBJ databases">
        <title>Genomic Encyclopedia of Archaeal and Bacterial Type Strains, Phase II (KMG-II): from individual species to whole genera.</title>
        <authorList>
            <person name="Goeker M."/>
        </authorList>
    </citation>
    <scope>NUCLEOTIDE SEQUENCE [LARGE SCALE GENOMIC DNA]</scope>
    <source>
        <strain evidence="4 5">DSM 27697</strain>
    </source>
</reference>
<dbReference type="InterPro" id="IPR051010">
    <property type="entry name" value="BCAA_transport"/>
</dbReference>
<sequence length="422" mass="46598">MLLEYYLIATFSIFLSPGRTPILGPSITKRTKAMLKKLLTGAFCALVAGSSLAATDPMEISIAYVGQQIDLGPVLSNIIPEPKDSGLQGARLAIADSNTTGRFLKQHYNLHEIAGDDPQQLVASAFDLYGRGIRFFVANTDSDTLKSLRASLPADSLLINAGSRDDALRSNQCIDGLLHTIPSRAMLADALAQWLIMRRWNRWMLVEGSTDDDQAFAAAIKRSAQRFGGKIVAEKAWSFDTDLRRTAQKELPPFTSGTEYDVVVVADERGDFGEYLPYNTGLPRPVVGTQGLLPTGWHKMIEAWGAAQLQSRFEKQSERWMNEKDYASWAAIRSIAEAVTRTGDNSSEGVRGYLLSDNFELAAFKGRKLNFRGWSGQLRQPIALIHPRALVSSSPQEGFLHPRTELDTLGFDEPESQCRVAR</sequence>
<dbReference type="InterPro" id="IPR022478">
    <property type="entry name" value="ABC_transptr_sub-bd_PQQ"/>
</dbReference>
<dbReference type="Proteomes" id="UP000294546">
    <property type="component" value="Unassembled WGS sequence"/>
</dbReference>